<evidence type="ECO:0000256" key="6">
    <source>
        <dbReference type="PROSITE-ProRule" id="PRU00552"/>
    </source>
</evidence>
<dbReference type="Pfam" id="PF00270">
    <property type="entry name" value="DEAD"/>
    <property type="match status" value="1"/>
</dbReference>
<dbReference type="InterPro" id="IPR014014">
    <property type="entry name" value="RNA_helicase_DEAD_Q_motif"/>
</dbReference>
<evidence type="ECO:0000259" key="10">
    <source>
        <dbReference type="PROSITE" id="PS51192"/>
    </source>
</evidence>
<proteinExistence type="inferred from homology"/>
<keyword evidence="1 7" id="KW-0547">Nucleotide-binding</keyword>
<dbReference type="SUPFAM" id="SSF52540">
    <property type="entry name" value="P-loop containing nucleoside triphosphate hydrolases"/>
    <property type="match status" value="1"/>
</dbReference>
<dbReference type="PROSITE" id="PS51192">
    <property type="entry name" value="HELICASE_ATP_BIND_1"/>
    <property type="match status" value="1"/>
</dbReference>
<keyword evidence="5 8" id="KW-0694">RNA-binding</keyword>
<dbReference type="Pfam" id="PF00271">
    <property type="entry name" value="Helicase_C"/>
    <property type="match status" value="1"/>
</dbReference>
<dbReference type="GO" id="GO:0043186">
    <property type="term" value="C:P granule"/>
    <property type="evidence" value="ECO:0007669"/>
    <property type="project" value="UniProtKB-ARBA"/>
</dbReference>
<evidence type="ECO:0000256" key="9">
    <source>
        <dbReference type="SAM" id="MobiDB-lite"/>
    </source>
</evidence>
<evidence type="ECO:0000256" key="8">
    <source>
        <dbReference type="RuleBase" id="RU365068"/>
    </source>
</evidence>
<comment type="caution">
    <text evidence="13">The sequence shown here is derived from an EMBL/GenBank/DDBJ whole genome shotgun (WGS) entry which is preliminary data.</text>
</comment>
<feature type="domain" description="Helicase ATP-binding" evidence="10">
    <location>
        <begin position="79"/>
        <end position="253"/>
    </location>
</feature>
<comment type="function">
    <text evidence="8">RNA helicase.</text>
</comment>
<dbReference type="InterPro" id="IPR011545">
    <property type="entry name" value="DEAD/DEAH_box_helicase_dom"/>
</dbReference>
<gene>
    <name evidence="13" type="ORF">CYNAS_LOCUS4612</name>
</gene>
<comment type="domain">
    <text evidence="8">The Q motif is unique to and characteristic of the DEAD box family of RNA helicases and controls ATP binding and hydrolysis.</text>
</comment>
<dbReference type="PROSITE" id="PS51195">
    <property type="entry name" value="Q_MOTIF"/>
    <property type="match status" value="1"/>
</dbReference>
<dbReference type="InterPro" id="IPR001650">
    <property type="entry name" value="Helicase_C-like"/>
</dbReference>
<reference evidence="13" key="1">
    <citation type="submission" date="2023-07" db="EMBL/GenBank/DDBJ databases">
        <authorList>
            <consortium name="CYATHOMIX"/>
        </authorList>
    </citation>
    <scope>NUCLEOTIDE SEQUENCE</scope>
    <source>
        <strain evidence="13">N/A</strain>
    </source>
</reference>
<dbReference type="CDD" id="cd17941">
    <property type="entry name" value="DEADc_DDX10"/>
    <property type="match status" value="1"/>
</dbReference>
<dbReference type="EMBL" id="CATQJL010000112">
    <property type="protein sequence ID" value="CAJ0592629.1"/>
    <property type="molecule type" value="Genomic_DNA"/>
</dbReference>
<feature type="compositionally biased region" description="Basic and acidic residues" evidence="9">
    <location>
        <begin position="513"/>
        <end position="528"/>
    </location>
</feature>
<feature type="domain" description="Helicase C-terminal" evidence="11">
    <location>
        <begin position="266"/>
        <end position="438"/>
    </location>
</feature>
<dbReference type="EC" id="3.6.4.13" evidence="8"/>
<evidence type="ECO:0000259" key="11">
    <source>
        <dbReference type="PROSITE" id="PS51194"/>
    </source>
</evidence>
<dbReference type="InterPro" id="IPR014001">
    <property type="entry name" value="Helicase_ATP-bd"/>
</dbReference>
<evidence type="ECO:0000256" key="2">
    <source>
        <dbReference type="ARBA" id="ARBA00022801"/>
    </source>
</evidence>
<feature type="short sequence motif" description="Q motif" evidence="6">
    <location>
        <begin position="48"/>
        <end position="76"/>
    </location>
</feature>
<keyword evidence="3 7" id="KW-0347">Helicase</keyword>
<organism evidence="13 14">
    <name type="scientific">Cylicocyclus nassatus</name>
    <name type="common">Nematode worm</name>
    <dbReference type="NCBI Taxonomy" id="53992"/>
    <lineage>
        <taxon>Eukaryota</taxon>
        <taxon>Metazoa</taxon>
        <taxon>Ecdysozoa</taxon>
        <taxon>Nematoda</taxon>
        <taxon>Chromadorea</taxon>
        <taxon>Rhabditida</taxon>
        <taxon>Rhabditina</taxon>
        <taxon>Rhabditomorpha</taxon>
        <taxon>Strongyloidea</taxon>
        <taxon>Strongylidae</taxon>
        <taxon>Cylicocyclus</taxon>
    </lineage>
</organism>
<evidence type="ECO:0000256" key="3">
    <source>
        <dbReference type="ARBA" id="ARBA00022806"/>
    </source>
</evidence>
<dbReference type="Gene3D" id="3.40.50.300">
    <property type="entry name" value="P-loop containing nucleotide triphosphate hydrolases"/>
    <property type="match status" value="2"/>
</dbReference>
<evidence type="ECO:0000256" key="5">
    <source>
        <dbReference type="ARBA" id="ARBA00022884"/>
    </source>
</evidence>
<feature type="region of interest" description="Disordered" evidence="9">
    <location>
        <begin position="501"/>
        <end position="528"/>
    </location>
</feature>
<evidence type="ECO:0000313" key="14">
    <source>
        <dbReference type="Proteomes" id="UP001176961"/>
    </source>
</evidence>
<accession>A0AA36GFJ4</accession>
<dbReference type="PROSITE" id="PS51194">
    <property type="entry name" value="HELICASE_CTER"/>
    <property type="match status" value="1"/>
</dbReference>
<dbReference type="SMART" id="SM00490">
    <property type="entry name" value="HELICc"/>
    <property type="match status" value="1"/>
</dbReference>
<dbReference type="Pfam" id="PF13959">
    <property type="entry name" value="CTE_SPB4"/>
    <property type="match status" value="1"/>
</dbReference>
<dbReference type="InterPro" id="IPR025313">
    <property type="entry name" value="SPB4-like_CTE"/>
</dbReference>
<comment type="catalytic activity">
    <reaction evidence="8">
        <text>ATP + H2O = ADP + phosphate + H(+)</text>
        <dbReference type="Rhea" id="RHEA:13065"/>
        <dbReference type="ChEBI" id="CHEBI:15377"/>
        <dbReference type="ChEBI" id="CHEBI:15378"/>
        <dbReference type="ChEBI" id="CHEBI:30616"/>
        <dbReference type="ChEBI" id="CHEBI:43474"/>
        <dbReference type="ChEBI" id="CHEBI:456216"/>
        <dbReference type="EC" id="3.6.4.13"/>
    </reaction>
</comment>
<dbReference type="CDD" id="cd18787">
    <property type="entry name" value="SF2_C_DEAD"/>
    <property type="match status" value="1"/>
</dbReference>
<evidence type="ECO:0000259" key="12">
    <source>
        <dbReference type="PROSITE" id="PS51195"/>
    </source>
</evidence>
<name>A0AA36GFJ4_CYLNA</name>
<dbReference type="GO" id="GO:0003723">
    <property type="term" value="F:RNA binding"/>
    <property type="evidence" value="ECO:0007669"/>
    <property type="project" value="UniProtKB-UniRule"/>
</dbReference>
<dbReference type="SMART" id="SM01178">
    <property type="entry name" value="DUF4217"/>
    <property type="match status" value="1"/>
</dbReference>
<dbReference type="GO" id="GO:0005524">
    <property type="term" value="F:ATP binding"/>
    <property type="evidence" value="ECO:0007669"/>
    <property type="project" value="UniProtKB-UniRule"/>
</dbReference>
<evidence type="ECO:0000313" key="13">
    <source>
        <dbReference type="EMBL" id="CAJ0592629.1"/>
    </source>
</evidence>
<dbReference type="InterPro" id="IPR027417">
    <property type="entry name" value="P-loop_NTPase"/>
</dbReference>
<keyword evidence="2 7" id="KW-0378">Hydrolase</keyword>
<dbReference type="SMART" id="SM00487">
    <property type="entry name" value="DEXDc"/>
    <property type="match status" value="1"/>
</dbReference>
<sequence length="620" mass="69338">MRADVAVASGLLQPLPPSIIIKDQCEKPEETVIEKCKDLAKVNPSTLKHFTDIPLSNRTLQGLEECDYEEPTDIQRESLPFSLSGSDVVGAAKTGSGKTLALIIPVLECLWKAGWSNFGGLGALIISPTRELALQTFTVINNIGKHHDFSCALLIGGTDVDYERKRIGTVNIIICTPGRLLQHMDENEHLSCDQLQILVLDEADRILDMGFNQQINAIVANLPKERQTLLFSATQTRNVKDLSRVCTNDPVFVSAHERCANATPDCLVQWYMVCEEEDKVNTIWSFTANHKKAKTIVFVSSCKQARFLTNAFCHLRPGLPVMGLWGTMNQKKRVDVFQNFENKQAAVMIATDVASRGLDFSDVDWVIQLDCPASVEDYIHRVGRTARMNQTGHAVLFLTPSQEEGMITALRQANIPLEKQVADPRALVDIHTKMQAVLSQFPELNQHAQKSVVAYLRSIYMMRNKRVFDVTSVDAAKLASSYGLMSVPRVRFLSKKGLNVKGTKNNSDIPPALDRKKENGTVEQKPAKSEFEIDENEDLFVMKKKDVFSLLENDHNEACEPSPSKSTSNNTSKVITKLGAAKKERLLRLMELVNEAEREGKVEKEEEVREVSVFISLRRK</sequence>
<evidence type="ECO:0000256" key="1">
    <source>
        <dbReference type="ARBA" id="ARBA00022741"/>
    </source>
</evidence>
<protein>
    <recommendedName>
        <fullName evidence="8">ATP-dependent RNA helicase</fullName>
        <ecNumber evidence="8">3.6.4.13</ecNumber>
    </recommendedName>
</protein>
<evidence type="ECO:0000256" key="7">
    <source>
        <dbReference type="RuleBase" id="RU000492"/>
    </source>
</evidence>
<evidence type="ECO:0000256" key="4">
    <source>
        <dbReference type="ARBA" id="ARBA00022840"/>
    </source>
</evidence>
<keyword evidence="4 7" id="KW-0067">ATP-binding</keyword>
<dbReference type="GO" id="GO:0016787">
    <property type="term" value="F:hydrolase activity"/>
    <property type="evidence" value="ECO:0007669"/>
    <property type="project" value="UniProtKB-KW"/>
</dbReference>
<dbReference type="AlphaFoldDB" id="A0AA36GFJ4"/>
<comment type="similarity">
    <text evidence="7">Belongs to the DEAD box helicase family.</text>
</comment>
<dbReference type="GO" id="GO:0003724">
    <property type="term" value="F:RNA helicase activity"/>
    <property type="evidence" value="ECO:0007669"/>
    <property type="project" value="UniProtKB-EC"/>
</dbReference>
<dbReference type="PROSITE" id="PS00039">
    <property type="entry name" value="DEAD_ATP_HELICASE"/>
    <property type="match status" value="1"/>
</dbReference>
<feature type="domain" description="DEAD-box RNA helicase Q" evidence="12">
    <location>
        <begin position="48"/>
        <end position="76"/>
    </location>
</feature>
<dbReference type="PANTHER" id="PTHR24031">
    <property type="entry name" value="RNA HELICASE"/>
    <property type="match status" value="1"/>
</dbReference>
<dbReference type="Proteomes" id="UP001176961">
    <property type="component" value="Unassembled WGS sequence"/>
</dbReference>
<keyword evidence="14" id="KW-1185">Reference proteome</keyword>
<dbReference type="InterPro" id="IPR000629">
    <property type="entry name" value="RNA-helicase_DEAD-box_CS"/>
</dbReference>